<evidence type="ECO:0000256" key="7">
    <source>
        <dbReference type="SAM" id="Phobius"/>
    </source>
</evidence>
<sequence length="187" mass="20229">MTYIAIIFSAVFLSNILLSSLVGFPFLGKDVSLRKVLVIGIKTLIISLFTGVIVYPISKFLLEPESWTFLTIIITVLVAANITLGVNALSKKLKVEEEVTNELELFAPFNAVIVVSSLLVATNQTYLGAVANIIGLGLGYILVTLMLFMIKPRLDLPGLPKAFRGIPILLVTLGLIAMVFMGLSGIF</sequence>
<dbReference type="Pfam" id="PF02508">
    <property type="entry name" value="Rnf-Nqr"/>
    <property type="match status" value="1"/>
</dbReference>
<keyword evidence="2" id="KW-0813">Transport</keyword>
<keyword evidence="5 7" id="KW-1133">Transmembrane helix</keyword>
<feature type="transmembrane region" description="Helical" evidence="7">
    <location>
        <begin position="69"/>
        <end position="90"/>
    </location>
</feature>
<dbReference type="RefSeq" id="WP_026390727.1">
    <property type="nucleotide sequence ID" value="NZ_LR215048.1"/>
</dbReference>
<evidence type="ECO:0000256" key="3">
    <source>
        <dbReference type="ARBA" id="ARBA00022692"/>
    </source>
</evidence>
<dbReference type="GO" id="GO:0005886">
    <property type="term" value="C:plasma membrane"/>
    <property type="evidence" value="ECO:0007669"/>
    <property type="project" value="TreeGrafter"/>
</dbReference>
<dbReference type="KEGG" id="aaxa:NCTC10138_00092"/>
<proteinExistence type="predicted"/>
<dbReference type="STRING" id="1278311.GCA_000428705_01259"/>
<keyword evidence="3 7" id="KW-0812">Transmembrane</keyword>
<evidence type="ECO:0000256" key="2">
    <source>
        <dbReference type="ARBA" id="ARBA00022448"/>
    </source>
</evidence>
<dbReference type="EMBL" id="LR215048">
    <property type="protein sequence ID" value="VEU79665.1"/>
    <property type="molecule type" value="Genomic_DNA"/>
</dbReference>
<keyword evidence="4" id="KW-1278">Translocase</keyword>
<evidence type="ECO:0000256" key="1">
    <source>
        <dbReference type="ARBA" id="ARBA00004127"/>
    </source>
</evidence>
<keyword evidence="9" id="KW-1185">Reference proteome</keyword>
<evidence type="ECO:0000313" key="9">
    <source>
        <dbReference type="Proteomes" id="UP000289841"/>
    </source>
</evidence>
<dbReference type="PANTHER" id="PTHR30335:SF0">
    <property type="entry name" value="ION-TRANSLOCATING OXIDOREDUCTASE COMPLEX SUBUNIT A"/>
    <property type="match status" value="1"/>
</dbReference>
<feature type="transmembrane region" description="Helical" evidence="7">
    <location>
        <begin position="6"/>
        <end position="24"/>
    </location>
</feature>
<feature type="transmembrane region" description="Helical" evidence="7">
    <location>
        <begin position="126"/>
        <end position="150"/>
    </location>
</feature>
<gene>
    <name evidence="8" type="primary">rnfA</name>
    <name evidence="8" type="ORF">NCTC10138_00092</name>
</gene>
<dbReference type="AlphaFoldDB" id="A0A449BBR0"/>
<feature type="transmembrane region" description="Helical" evidence="7">
    <location>
        <begin position="102"/>
        <end position="120"/>
    </location>
</feature>
<reference evidence="8 9" key="1">
    <citation type="submission" date="2019-01" db="EMBL/GenBank/DDBJ databases">
        <authorList>
            <consortium name="Pathogen Informatics"/>
        </authorList>
    </citation>
    <scope>NUCLEOTIDE SEQUENCE [LARGE SCALE GENOMIC DNA]</scope>
    <source>
        <strain evidence="8 9">NCTC10138</strain>
    </source>
</reference>
<name>A0A449BBR0_HAPAX</name>
<evidence type="ECO:0000256" key="6">
    <source>
        <dbReference type="ARBA" id="ARBA00023136"/>
    </source>
</evidence>
<dbReference type="InterPro" id="IPR050133">
    <property type="entry name" value="NqrDE/RnfAE_oxidrdctase"/>
</dbReference>
<dbReference type="PANTHER" id="PTHR30335">
    <property type="entry name" value="INTEGRAL MEMBRANE PROTEIN OF SOXR-REDUCING COMPLEX"/>
    <property type="match status" value="1"/>
</dbReference>
<dbReference type="InterPro" id="IPR003667">
    <property type="entry name" value="NqrDE/RnfAE"/>
</dbReference>
<accession>A0A449BBR0</accession>
<dbReference type="GO" id="GO:0012505">
    <property type="term" value="C:endomembrane system"/>
    <property type="evidence" value="ECO:0007669"/>
    <property type="project" value="UniProtKB-SubCell"/>
</dbReference>
<comment type="subcellular location">
    <subcellularLocation>
        <location evidence="1">Endomembrane system</location>
        <topology evidence="1">Multi-pass membrane protein</topology>
    </subcellularLocation>
</comment>
<evidence type="ECO:0000256" key="5">
    <source>
        <dbReference type="ARBA" id="ARBA00022989"/>
    </source>
</evidence>
<keyword evidence="6 7" id="KW-0472">Membrane</keyword>
<evidence type="ECO:0000256" key="4">
    <source>
        <dbReference type="ARBA" id="ARBA00022967"/>
    </source>
</evidence>
<dbReference type="Proteomes" id="UP000289841">
    <property type="component" value="Chromosome"/>
</dbReference>
<feature type="transmembrane region" description="Helical" evidence="7">
    <location>
        <begin position="162"/>
        <end position="186"/>
    </location>
</feature>
<evidence type="ECO:0000313" key="8">
    <source>
        <dbReference type="EMBL" id="VEU79665.1"/>
    </source>
</evidence>
<organism evidence="8 9">
    <name type="scientific">Haploplasma axanthum</name>
    <name type="common">Acholeplasma axanthum</name>
    <dbReference type="NCBI Taxonomy" id="29552"/>
    <lineage>
        <taxon>Bacteria</taxon>
        <taxon>Bacillati</taxon>
        <taxon>Mycoplasmatota</taxon>
        <taxon>Mollicutes</taxon>
        <taxon>Acholeplasmatales</taxon>
        <taxon>Acholeplasmataceae</taxon>
        <taxon>Haploplasma</taxon>
    </lineage>
</organism>
<feature type="transmembrane region" description="Helical" evidence="7">
    <location>
        <begin position="36"/>
        <end position="57"/>
    </location>
</feature>
<protein>
    <submittedName>
        <fullName evidence="8">Nitrogen fixation protein rnfA</fullName>
    </submittedName>
</protein>
<dbReference type="OrthoDB" id="9803631at2"/>